<proteinExistence type="predicted"/>
<evidence type="ECO:0000313" key="1">
    <source>
        <dbReference type="EMBL" id="KAL0909229.1"/>
    </source>
</evidence>
<reference evidence="1 2" key="1">
    <citation type="journal article" date="2024" name="Plant Biotechnol. J.">
        <title>Dendrobium thyrsiflorum genome and its molecular insights into genes involved in important horticultural traits.</title>
        <authorList>
            <person name="Chen B."/>
            <person name="Wang J.Y."/>
            <person name="Zheng P.J."/>
            <person name="Li K.L."/>
            <person name="Liang Y.M."/>
            <person name="Chen X.F."/>
            <person name="Zhang C."/>
            <person name="Zhao X."/>
            <person name="He X."/>
            <person name="Zhang G.Q."/>
            <person name="Liu Z.J."/>
            <person name="Xu Q."/>
        </authorList>
    </citation>
    <scope>NUCLEOTIDE SEQUENCE [LARGE SCALE GENOMIC DNA]</scope>
    <source>
        <strain evidence="1">GZMU011</strain>
    </source>
</reference>
<name>A0ABD0U8X7_DENTH</name>
<evidence type="ECO:0000313" key="2">
    <source>
        <dbReference type="Proteomes" id="UP001552299"/>
    </source>
</evidence>
<accession>A0ABD0U8X7</accession>
<organism evidence="1 2">
    <name type="scientific">Dendrobium thyrsiflorum</name>
    <name type="common">Pinecone-like raceme dendrobium</name>
    <name type="synonym">Orchid</name>
    <dbReference type="NCBI Taxonomy" id="117978"/>
    <lineage>
        <taxon>Eukaryota</taxon>
        <taxon>Viridiplantae</taxon>
        <taxon>Streptophyta</taxon>
        <taxon>Embryophyta</taxon>
        <taxon>Tracheophyta</taxon>
        <taxon>Spermatophyta</taxon>
        <taxon>Magnoliopsida</taxon>
        <taxon>Liliopsida</taxon>
        <taxon>Asparagales</taxon>
        <taxon>Orchidaceae</taxon>
        <taxon>Epidendroideae</taxon>
        <taxon>Malaxideae</taxon>
        <taxon>Dendrobiinae</taxon>
        <taxon>Dendrobium</taxon>
    </lineage>
</organism>
<dbReference type="Proteomes" id="UP001552299">
    <property type="component" value="Unassembled WGS sequence"/>
</dbReference>
<gene>
    <name evidence="1" type="ORF">M5K25_020076</name>
</gene>
<dbReference type="AlphaFoldDB" id="A0ABD0U8X7"/>
<dbReference type="EMBL" id="JANQDX010000016">
    <property type="protein sequence ID" value="KAL0909229.1"/>
    <property type="molecule type" value="Genomic_DNA"/>
</dbReference>
<protein>
    <submittedName>
        <fullName evidence="1">Uncharacterized protein</fullName>
    </submittedName>
</protein>
<keyword evidence="2" id="KW-1185">Reference proteome</keyword>
<sequence>MSIFISSCLLFVANSLMFLFRFIALHVIRKTCLLKEEDFSVSELNESNYDNKDEEKDRSFSFKFQNQVCNDNKDTPVKLMEENEFSMISADIQKYQFCSEKDIAAPWKSQRQ</sequence>
<comment type="caution">
    <text evidence="1">The sequence shown here is derived from an EMBL/GenBank/DDBJ whole genome shotgun (WGS) entry which is preliminary data.</text>
</comment>